<evidence type="ECO:0000256" key="1">
    <source>
        <dbReference type="ARBA" id="ARBA00010688"/>
    </source>
</evidence>
<dbReference type="SUPFAM" id="SSF53613">
    <property type="entry name" value="Ribokinase-like"/>
    <property type="match status" value="1"/>
</dbReference>
<evidence type="ECO:0000256" key="3">
    <source>
        <dbReference type="ARBA" id="ARBA00022741"/>
    </source>
</evidence>
<keyword evidence="3" id="KW-0547">Nucleotide-binding</keyword>
<dbReference type="EMBL" id="JBEDNQ010000001">
    <property type="protein sequence ID" value="MEQ3549027.1"/>
    <property type="molecule type" value="Genomic_DNA"/>
</dbReference>
<dbReference type="Gene3D" id="3.40.1190.20">
    <property type="match status" value="1"/>
</dbReference>
<comment type="caution">
    <text evidence="7">The sequence shown here is derived from an EMBL/GenBank/DDBJ whole genome shotgun (WGS) entry which is preliminary data.</text>
</comment>
<dbReference type="InterPro" id="IPR029056">
    <property type="entry name" value="Ribokinase-like"/>
</dbReference>
<dbReference type="PANTHER" id="PTHR43085">
    <property type="entry name" value="HEXOKINASE FAMILY MEMBER"/>
    <property type="match status" value="1"/>
</dbReference>
<gene>
    <name evidence="7" type="ORF">WIS52_00975</name>
</gene>
<keyword evidence="2" id="KW-0808">Transferase</keyword>
<dbReference type="GO" id="GO:0016301">
    <property type="term" value="F:kinase activity"/>
    <property type="evidence" value="ECO:0007669"/>
    <property type="project" value="UniProtKB-KW"/>
</dbReference>
<evidence type="ECO:0000256" key="2">
    <source>
        <dbReference type="ARBA" id="ARBA00022679"/>
    </source>
</evidence>
<evidence type="ECO:0000313" key="8">
    <source>
        <dbReference type="Proteomes" id="UP001494902"/>
    </source>
</evidence>
<accession>A0ABV1K3I8</accession>
<dbReference type="RefSeq" id="WP_349296119.1">
    <property type="nucleotide sequence ID" value="NZ_JBEDNQ010000001.1"/>
</dbReference>
<evidence type="ECO:0000256" key="4">
    <source>
        <dbReference type="ARBA" id="ARBA00022777"/>
    </source>
</evidence>
<dbReference type="Proteomes" id="UP001494902">
    <property type="component" value="Unassembled WGS sequence"/>
</dbReference>
<protein>
    <submittedName>
        <fullName evidence="7">Sugar kinase</fullName>
    </submittedName>
</protein>
<keyword evidence="8" id="KW-1185">Reference proteome</keyword>
<evidence type="ECO:0000313" key="7">
    <source>
        <dbReference type="EMBL" id="MEQ3549027.1"/>
    </source>
</evidence>
<keyword evidence="5" id="KW-0067">ATP-binding</keyword>
<dbReference type="CDD" id="cd01166">
    <property type="entry name" value="KdgK"/>
    <property type="match status" value="1"/>
</dbReference>
<reference evidence="7 8" key="1">
    <citation type="submission" date="2024-03" db="EMBL/GenBank/DDBJ databases">
        <title>Draft genome sequence of Pseudonocardia nematodicida JCM 31783.</title>
        <authorList>
            <person name="Butdee W."/>
            <person name="Duangmal K."/>
        </authorList>
    </citation>
    <scope>NUCLEOTIDE SEQUENCE [LARGE SCALE GENOMIC DNA]</scope>
    <source>
        <strain evidence="7 8">JCM 31783</strain>
    </source>
</reference>
<evidence type="ECO:0000259" key="6">
    <source>
        <dbReference type="Pfam" id="PF00294"/>
    </source>
</evidence>
<comment type="similarity">
    <text evidence="1">Belongs to the carbohydrate kinase PfkB family.</text>
</comment>
<dbReference type="PANTHER" id="PTHR43085:SF1">
    <property type="entry name" value="PSEUDOURIDINE KINASE-RELATED"/>
    <property type="match status" value="1"/>
</dbReference>
<feature type="domain" description="Carbohydrate kinase PfkB" evidence="6">
    <location>
        <begin position="8"/>
        <end position="294"/>
    </location>
</feature>
<dbReference type="InterPro" id="IPR050306">
    <property type="entry name" value="PfkB_Carbo_kinase"/>
</dbReference>
<proteinExistence type="inferred from homology"/>
<sequence length="310" mass="31569">MSGDGTGRVVTIGETMVALRGAGLMRLGSGFHTSIAGAESNVAIGLARLGHPVTWAGRVGDDEGGELILRVLRAEGVETTVATRGPGPTGLVLFEQRLPGVARVQYYRRESAGSALCPADVVEAVTPGTRLLHVTGITPALGAQPRAAVEAAVARARELAVPVSLDVNHRSRLWSAERASEVLTPLAGAADVVIGSDDELDLVGGAGRLLEAGVAEVVTKLGADGASLRTADGRWTAPGNRVAVVDAVGAGDAFTAGYLSARLDGLAPADRLARGNACGAFAVATAGDWEGLPTRPDLPLVAREDGAVLR</sequence>
<name>A0ABV1K3I8_9PSEU</name>
<dbReference type="InterPro" id="IPR011611">
    <property type="entry name" value="PfkB_dom"/>
</dbReference>
<organism evidence="7 8">
    <name type="scientific">Pseudonocardia nematodicida</name>
    <dbReference type="NCBI Taxonomy" id="1206997"/>
    <lineage>
        <taxon>Bacteria</taxon>
        <taxon>Bacillati</taxon>
        <taxon>Actinomycetota</taxon>
        <taxon>Actinomycetes</taxon>
        <taxon>Pseudonocardiales</taxon>
        <taxon>Pseudonocardiaceae</taxon>
        <taxon>Pseudonocardia</taxon>
    </lineage>
</organism>
<dbReference type="Pfam" id="PF00294">
    <property type="entry name" value="PfkB"/>
    <property type="match status" value="1"/>
</dbReference>
<keyword evidence="4 7" id="KW-0418">Kinase</keyword>
<evidence type="ECO:0000256" key="5">
    <source>
        <dbReference type="ARBA" id="ARBA00022840"/>
    </source>
</evidence>